<reference evidence="14 15" key="1">
    <citation type="submission" date="2020-12" db="EMBL/GenBank/DDBJ databases">
        <title>Metabolic potential, ecology and presence of endohyphal bacteria is reflected in genomic diversity of Mucoromycotina.</title>
        <authorList>
            <person name="Muszewska A."/>
            <person name="Okrasinska A."/>
            <person name="Steczkiewicz K."/>
            <person name="Drgas O."/>
            <person name="Orlowska M."/>
            <person name="Perlinska-Lenart U."/>
            <person name="Aleksandrzak-Piekarczyk T."/>
            <person name="Szatraj K."/>
            <person name="Zielenkiewicz U."/>
            <person name="Pilsyk S."/>
            <person name="Malc E."/>
            <person name="Mieczkowski P."/>
            <person name="Kruszewska J.S."/>
            <person name="Biernat P."/>
            <person name="Pawlowska J."/>
        </authorList>
    </citation>
    <scope>NUCLEOTIDE SEQUENCE [LARGE SCALE GENOMIC DNA]</scope>
    <source>
        <strain evidence="14 15">CBS 142.35</strain>
    </source>
</reference>
<comment type="caution">
    <text evidence="14">The sequence shown here is derived from an EMBL/GenBank/DDBJ whole genome shotgun (WGS) entry which is preliminary data.</text>
</comment>
<accession>A0A8H7S2W5</accession>
<feature type="signal peptide" evidence="13">
    <location>
        <begin position="1"/>
        <end position="15"/>
    </location>
</feature>
<evidence type="ECO:0000256" key="2">
    <source>
        <dbReference type="ARBA" id="ARBA00022448"/>
    </source>
</evidence>
<gene>
    <name evidence="14" type="ORF">INT45_007740</name>
</gene>
<dbReference type="EMBL" id="JAEPRB010000117">
    <property type="protein sequence ID" value="KAG2221163.1"/>
    <property type="molecule type" value="Genomic_DNA"/>
</dbReference>
<keyword evidence="4" id="KW-0677">Repeat</keyword>
<proteinExistence type="inferred from homology"/>
<keyword evidence="3 9" id="KW-0812">Transmembrane</keyword>
<comment type="subcellular location">
    <subcellularLocation>
        <location evidence="1">Mitochondrion outer membrane</location>
        <topology evidence="1">Multi-pass membrane protein</topology>
    </subcellularLocation>
</comment>
<dbReference type="GO" id="GO:0090149">
    <property type="term" value="P:mitochondrial membrane fission"/>
    <property type="evidence" value="ECO:0007669"/>
    <property type="project" value="InterPro"/>
</dbReference>
<evidence type="ECO:0000256" key="3">
    <source>
        <dbReference type="ARBA" id="ARBA00022692"/>
    </source>
</evidence>
<dbReference type="Gene3D" id="1.50.40.10">
    <property type="entry name" value="Mitochondrial carrier domain"/>
    <property type="match status" value="2"/>
</dbReference>
<comment type="similarity">
    <text evidence="10">Belongs to the mitochondrial carrier (TC 2.A.29) family.</text>
</comment>
<dbReference type="SUPFAM" id="SSF103506">
    <property type="entry name" value="Mitochondrial carrier"/>
    <property type="match status" value="1"/>
</dbReference>
<evidence type="ECO:0000256" key="8">
    <source>
        <dbReference type="ARBA" id="ARBA00023136"/>
    </source>
</evidence>
<dbReference type="PANTHER" id="PTHR21252">
    <property type="entry name" value="TB1 PROTEIN-RELATED"/>
    <property type="match status" value="1"/>
</dbReference>
<evidence type="ECO:0000256" key="11">
    <source>
        <dbReference type="SAM" id="MobiDB-lite"/>
    </source>
</evidence>
<evidence type="ECO:0000313" key="15">
    <source>
        <dbReference type="Proteomes" id="UP000646827"/>
    </source>
</evidence>
<keyword evidence="15" id="KW-1185">Reference proteome</keyword>
<keyword evidence="2 10" id="KW-0813">Transport</keyword>
<name>A0A8H7S2W5_9FUNG</name>
<dbReference type="PANTHER" id="PTHR21252:SF2">
    <property type="entry name" value="MITOCHONDRIAL OUTER MEMBRANE PROTEIN SLC25A46"/>
    <property type="match status" value="1"/>
</dbReference>
<dbReference type="AlphaFoldDB" id="A0A8H7S2W5"/>
<feature type="chain" id="PRO_5034024708" evidence="13">
    <location>
        <begin position="16"/>
        <end position="465"/>
    </location>
</feature>
<dbReference type="OrthoDB" id="2403262at2759"/>
<evidence type="ECO:0000256" key="7">
    <source>
        <dbReference type="ARBA" id="ARBA00023128"/>
    </source>
</evidence>
<evidence type="ECO:0000256" key="4">
    <source>
        <dbReference type="ARBA" id="ARBA00022737"/>
    </source>
</evidence>
<keyword evidence="6 12" id="KW-1133">Transmembrane helix</keyword>
<evidence type="ECO:0000256" key="5">
    <source>
        <dbReference type="ARBA" id="ARBA00022787"/>
    </source>
</evidence>
<keyword evidence="8 9" id="KW-0472">Membrane</keyword>
<dbReference type="InterPro" id="IPR018108">
    <property type="entry name" value="MCP_transmembrane"/>
</dbReference>
<dbReference type="PROSITE" id="PS50920">
    <property type="entry name" value="SOLCAR"/>
    <property type="match status" value="1"/>
</dbReference>
<evidence type="ECO:0000256" key="13">
    <source>
        <dbReference type="SAM" id="SignalP"/>
    </source>
</evidence>
<keyword evidence="13" id="KW-0732">Signal</keyword>
<evidence type="ECO:0000256" key="1">
    <source>
        <dbReference type="ARBA" id="ARBA00004374"/>
    </source>
</evidence>
<dbReference type="Proteomes" id="UP000646827">
    <property type="component" value="Unassembled WGS sequence"/>
</dbReference>
<evidence type="ECO:0000313" key="14">
    <source>
        <dbReference type="EMBL" id="KAG2221163.1"/>
    </source>
</evidence>
<dbReference type="InterPro" id="IPR039158">
    <property type="entry name" value="SLC25A46"/>
</dbReference>
<dbReference type="GO" id="GO:0005741">
    <property type="term" value="C:mitochondrial outer membrane"/>
    <property type="evidence" value="ECO:0007669"/>
    <property type="project" value="UniProtKB-SubCell"/>
</dbReference>
<feature type="transmembrane region" description="Helical" evidence="12">
    <location>
        <begin position="68"/>
        <end position="90"/>
    </location>
</feature>
<sequence>MTLTAYLSLLSLGSSIQLRSSSDSFEREEQVYRLQRMDSALSNAQVEVINAVSQHSAPAEEKEARESAVAVSLTMGTMVANYIFCFPIVVARHRLQAFPIPGRNDTPLAFICSFRQMYQRQGISSMYSGIGLGLLSQAVTGAYDSYYGRSRGKGIFRYLTKACLGTGLFVLLYPFYKSALIIRVQSAGTFKLIQSVKDFLFSYTHIFTRFFSLQRIFDPQPPLLSVFIPSCITQILTEKLLLFLYQRIYPIVSFRKPNLWSSSSTFTNSSSTRRSRLQQQHRRARRHAVEDSRIALESALLADLDSTALGAINNNGGLPINNNNPSSSSSRRRDDVKLLRTFYPEMVSGIASSIITRAISFPVDTIIFKLMLQDTGIQPYPTHYTGFFDCIKQTWLLEGGWKAFFPGWGGLVVEIVVSYLVLEGSWMVYRLADWKLSTFPSQEPRSVRKARHLRERMNNNNNNTS</sequence>
<organism evidence="14 15">
    <name type="scientific">Circinella minor</name>
    <dbReference type="NCBI Taxonomy" id="1195481"/>
    <lineage>
        <taxon>Eukaryota</taxon>
        <taxon>Fungi</taxon>
        <taxon>Fungi incertae sedis</taxon>
        <taxon>Mucoromycota</taxon>
        <taxon>Mucoromycotina</taxon>
        <taxon>Mucoromycetes</taxon>
        <taxon>Mucorales</taxon>
        <taxon>Lichtheimiaceae</taxon>
        <taxon>Circinella</taxon>
    </lineage>
</organism>
<feature type="region of interest" description="Disordered" evidence="11">
    <location>
        <begin position="263"/>
        <end position="289"/>
    </location>
</feature>
<keyword evidence="7" id="KW-0496">Mitochondrion</keyword>
<feature type="compositionally biased region" description="Low complexity" evidence="11">
    <location>
        <begin position="263"/>
        <end position="272"/>
    </location>
</feature>
<feature type="repeat" description="Solcar" evidence="9">
    <location>
        <begin position="340"/>
        <end position="432"/>
    </location>
</feature>
<dbReference type="Pfam" id="PF00153">
    <property type="entry name" value="Mito_carr"/>
    <property type="match status" value="2"/>
</dbReference>
<feature type="compositionally biased region" description="Basic residues" evidence="11">
    <location>
        <begin position="273"/>
        <end position="286"/>
    </location>
</feature>
<dbReference type="InterPro" id="IPR023395">
    <property type="entry name" value="MCP_dom_sf"/>
</dbReference>
<evidence type="ECO:0000256" key="10">
    <source>
        <dbReference type="RuleBase" id="RU000488"/>
    </source>
</evidence>
<evidence type="ECO:0000256" key="6">
    <source>
        <dbReference type="ARBA" id="ARBA00022989"/>
    </source>
</evidence>
<evidence type="ECO:0000256" key="12">
    <source>
        <dbReference type="SAM" id="Phobius"/>
    </source>
</evidence>
<keyword evidence="5" id="KW-1000">Mitochondrion outer membrane</keyword>
<protein>
    <submittedName>
        <fullName evidence="14">Uncharacterized protein</fullName>
    </submittedName>
</protein>
<feature type="transmembrane region" description="Helical" evidence="12">
    <location>
        <begin position="155"/>
        <end position="176"/>
    </location>
</feature>
<evidence type="ECO:0000256" key="9">
    <source>
        <dbReference type="PROSITE-ProRule" id="PRU00282"/>
    </source>
</evidence>